<feature type="transmembrane region" description="Helical" evidence="1">
    <location>
        <begin position="139"/>
        <end position="157"/>
    </location>
</feature>
<dbReference type="EMBL" id="JBANRG010000003">
    <property type="protein sequence ID" value="KAK7468438.1"/>
    <property type="molecule type" value="Genomic_DNA"/>
</dbReference>
<keyword evidence="1" id="KW-1133">Transmembrane helix</keyword>
<accession>A0ABR1K043</accession>
<dbReference type="PANTHER" id="PTHR37019:SF2">
    <property type="entry name" value="EXPERA DOMAIN-CONTAINING PROTEIN"/>
    <property type="match status" value="1"/>
</dbReference>
<keyword evidence="4" id="KW-1185">Reference proteome</keyword>
<dbReference type="PANTHER" id="PTHR37019">
    <property type="entry name" value="CHROMOSOME 1, WHOLE GENOME SHOTGUN SEQUENCE"/>
    <property type="match status" value="1"/>
</dbReference>
<evidence type="ECO:0000256" key="1">
    <source>
        <dbReference type="SAM" id="Phobius"/>
    </source>
</evidence>
<protein>
    <recommendedName>
        <fullName evidence="2">DUF7704 domain-containing protein</fullName>
    </recommendedName>
</protein>
<organism evidence="3 4">
    <name type="scientific">Marasmiellus scandens</name>
    <dbReference type="NCBI Taxonomy" id="2682957"/>
    <lineage>
        <taxon>Eukaryota</taxon>
        <taxon>Fungi</taxon>
        <taxon>Dikarya</taxon>
        <taxon>Basidiomycota</taxon>
        <taxon>Agaricomycotina</taxon>
        <taxon>Agaricomycetes</taxon>
        <taxon>Agaricomycetidae</taxon>
        <taxon>Agaricales</taxon>
        <taxon>Marasmiineae</taxon>
        <taxon>Omphalotaceae</taxon>
        <taxon>Marasmiellus</taxon>
    </lineage>
</organism>
<evidence type="ECO:0000313" key="4">
    <source>
        <dbReference type="Proteomes" id="UP001498398"/>
    </source>
</evidence>
<dbReference type="InterPro" id="IPR056121">
    <property type="entry name" value="DUF7704"/>
</dbReference>
<reference evidence="3 4" key="1">
    <citation type="submission" date="2024-01" db="EMBL/GenBank/DDBJ databases">
        <title>A draft genome for the cacao thread blight pathogen Marasmiellus scandens.</title>
        <authorList>
            <person name="Baruah I.K."/>
            <person name="Leung J."/>
            <person name="Bukari Y."/>
            <person name="Amoako-Attah I."/>
            <person name="Meinhardt L.W."/>
            <person name="Bailey B.A."/>
            <person name="Cohen S.P."/>
        </authorList>
    </citation>
    <scope>NUCLEOTIDE SEQUENCE [LARGE SCALE GENOMIC DNA]</scope>
    <source>
        <strain evidence="3 4">GH-19</strain>
    </source>
</reference>
<dbReference type="Proteomes" id="UP001498398">
    <property type="component" value="Unassembled WGS sequence"/>
</dbReference>
<comment type="caution">
    <text evidence="3">The sequence shown here is derived from an EMBL/GenBank/DDBJ whole genome shotgun (WGS) entry which is preliminary data.</text>
</comment>
<sequence>MSDFPALPGFYKLLFLYLEPVSTISPALLIWFWPGARWFHHELVPSAVPSSGPLDARTTLAVWQLGGCYMLLGLISSIVFRAVRDTLRNDPVAQERIIGAALTALAIADVFHIITTFIGLPSDLRYAVGEWNATTHGNITITTFLFIVRSAWFLGIGRRRYHYGQSQAGKKRQ</sequence>
<gene>
    <name evidence="3" type="ORF">VKT23_002951</name>
</gene>
<feature type="transmembrane region" description="Helical" evidence="1">
    <location>
        <begin position="60"/>
        <end position="80"/>
    </location>
</feature>
<keyword evidence="1" id="KW-0472">Membrane</keyword>
<feature type="transmembrane region" description="Helical" evidence="1">
    <location>
        <begin position="12"/>
        <end position="33"/>
    </location>
</feature>
<name>A0ABR1K043_9AGAR</name>
<feature type="transmembrane region" description="Helical" evidence="1">
    <location>
        <begin position="100"/>
        <end position="119"/>
    </location>
</feature>
<proteinExistence type="predicted"/>
<evidence type="ECO:0000313" key="3">
    <source>
        <dbReference type="EMBL" id="KAK7468438.1"/>
    </source>
</evidence>
<dbReference type="Pfam" id="PF24803">
    <property type="entry name" value="DUF7704"/>
    <property type="match status" value="1"/>
</dbReference>
<keyword evidence="1" id="KW-0812">Transmembrane</keyword>
<evidence type="ECO:0000259" key="2">
    <source>
        <dbReference type="Pfam" id="PF24803"/>
    </source>
</evidence>
<feature type="domain" description="DUF7704" evidence="2">
    <location>
        <begin position="6"/>
        <end position="157"/>
    </location>
</feature>